<dbReference type="Pfam" id="PF00903">
    <property type="entry name" value="Glyoxalase"/>
    <property type="match status" value="1"/>
</dbReference>
<dbReference type="Proteomes" id="UP000321436">
    <property type="component" value="Unassembled WGS sequence"/>
</dbReference>
<comment type="caution">
    <text evidence="2">The sequence shown here is derived from an EMBL/GenBank/DDBJ whole genome shotgun (WGS) entry which is preliminary data.</text>
</comment>
<dbReference type="InterPro" id="IPR004360">
    <property type="entry name" value="Glyas_Fos-R_dOase_dom"/>
</dbReference>
<dbReference type="InterPro" id="IPR052164">
    <property type="entry name" value="Anthracycline_SecMetBiosynth"/>
</dbReference>
<dbReference type="CDD" id="cd07247">
    <property type="entry name" value="SgaA_N_like"/>
    <property type="match status" value="1"/>
</dbReference>
<dbReference type="SUPFAM" id="SSF54593">
    <property type="entry name" value="Glyoxalase/Bleomycin resistance protein/Dihydroxybiphenyl dioxygenase"/>
    <property type="match status" value="1"/>
</dbReference>
<dbReference type="RefSeq" id="WP_146857823.1">
    <property type="nucleotide sequence ID" value="NZ_BKAU01000001.1"/>
</dbReference>
<evidence type="ECO:0000259" key="1">
    <source>
        <dbReference type="PROSITE" id="PS51819"/>
    </source>
</evidence>
<dbReference type="PANTHER" id="PTHR33993">
    <property type="entry name" value="GLYOXALASE-RELATED"/>
    <property type="match status" value="1"/>
</dbReference>
<feature type="domain" description="VOC" evidence="1">
    <location>
        <begin position="7"/>
        <end position="128"/>
    </location>
</feature>
<dbReference type="PROSITE" id="PS51819">
    <property type="entry name" value="VOC"/>
    <property type="match status" value="1"/>
</dbReference>
<evidence type="ECO:0000313" key="3">
    <source>
        <dbReference type="Proteomes" id="UP000321436"/>
    </source>
</evidence>
<dbReference type="InterPro" id="IPR037523">
    <property type="entry name" value="VOC_core"/>
</dbReference>
<dbReference type="AlphaFoldDB" id="A0A512RF62"/>
<protein>
    <submittedName>
        <fullName evidence="2">Glyoxalase</fullName>
    </submittedName>
</protein>
<keyword evidence="3" id="KW-1185">Reference proteome</keyword>
<dbReference type="InterPro" id="IPR029068">
    <property type="entry name" value="Glyas_Bleomycin-R_OHBP_Dase"/>
</dbReference>
<sequence length="129" mass="14200">MRHPTHAINWFEIPVSQFDRARAFYSAILDVAITEMQLGGDRLGLLAYDAENGGVGGAIVEGLDYVPSQRGCIIYLHCGDDLNEVLDRVISAGGRIERDKTPVSYELDLGFHAIFIDTEGNRIGLHSPK</sequence>
<proteinExistence type="predicted"/>
<accession>A0A512RF62</accession>
<dbReference type="EMBL" id="BKAU01000001">
    <property type="protein sequence ID" value="GEP94345.1"/>
    <property type="molecule type" value="Genomic_DNA"/>
</dbReference>
<reference evidence="2 3" key="1">
    <citation type="submission" date="2019-07" db="EMBL/GenBank/DDBJ databases">
        <title>Whole genome shotgun sequence of Chitinophaga cymbidii NBRC 109752.</title>
        <authorList>
            <person name="Hosoyama A."/>
            <person name="Uohara A."/>
            <person name="Ohji S."/>
            <person name="Ichikawa N."/>
        </authorList>
    </citation>
    <scope>NUCLEOTIDE SEQUENCE [LARGE SCALE GENOMIC DNA]</scope>
    <source>
        <strain evidence="2 3">NBRC 109752</strain>
    </source>
</reference>
<name>A0A512RF62_9BACT</name>
<dbReference type="OrthoDB" id="9804235at2"/>
<gene>
    <name evidence="2" type="ORF">CCY01nite_06050</name>
</gene>
<evidence type="ECO:0000313" key="2">
    <source>
        <dbReference type="EMBL" id="GEP94345.1"/>
    </source>
</evidence>
<organism evidence="2 3">
    <name type="scientific">Chitinophaga cymbidii</name>
    <dbReference type="NCBI Taxonomy" id="1096750"/>
    <lineage>
        <taxon>Bacteria</taxon>
        <taxon>Pseudomonadati</taxon>
        <taxon>Bacteroidota</taxon>
        <taxon>Chitinophagia</taxon>
        <taxon>Chitinophagales</taxon>
        <taxon>Chitinophagaceae</taxon>
        <taxon>Chitinophaga</taxon>
    </lineage>
</organism>
<dbReference type="PANTHER" id="PTHR33993:SF2">
    <property type="entry name" value="VOC DOMAIN-CONTAINING PROTEIN"/>
    <property type="match status" value="1"/>
</dbReference>
<dbReference type="Gene3D" id="3.10.180.10">
    <property type="entry name" value="2,3-Dihydroxybiphenyl 1,2-Dioxygenase, domain 1"/>
    <property type="match status" value="1"/>
</dbReference>